<feature type="compositionally biased region" description="Low complexity" evidence="5">
    <location>
        <begin position="640"/>
        <end position="653"/>
    </location>
</feature>
<dbReference type="SUPFAM" id="SSF53901">
    <property type="entry name" value="Thiolase-like"/>
    <property type="match status" value="2"/>
</dbReference>
<dbReference type="Gene3D" id="3.40.50.720">
    <property type="entry name" value="NAD(P)-binding Rossmann-like Domain"/>
    <property type="match status" value="1"/>
</dbReference>
<dbReference type="SMART" id="SM00822">
    <property type="entry name" value="PKS_KR"/>
    <property type="match status" value="1"/>
</dbReference>
<dbReference type="PROSITE" id="PS52004">
    <property type="entry name" value="KS3_2"/>
    <property type="match status" value="1"/>
</dbReference>
<comment type="similarity">
    <text evidence="4">Belongs to the thiolase-like superfamily. Beta-ketoacyl-ACP synthases family.</text>
</comment>
<dbReference type="InterPro" id="IPR020807">
    <property type="entry name" value="PKS_DH"/>
</dbReference>
<dbReference type="PROSITE" id="PS52019">
    <property type="entry name" value="PKS_MFAS_DH"/>
    <property type="match status" value="1"/>
</dbReference>
<dbReference type="GO" id="GO:0006633">
    <property type="term" value="P:fatty acid biosynthetic process"/>
    <property type="evidence" value="ECO:0007669"/>
    <property type="project" value="TreeGrafter"/>
</dbReference>
<feature type="domain" description="PKS/mFAS DH" evidence="7">
    <location>
        <begin position="1545"/>
        <end position="1833"/>
    </location>
</feature>
<evidence type="ECO:0000313" key="9">
    <source>
        <dbReference type="Proteomes" id="UP000617734"/>
    </source>
</evidence>
<protein>
    <submittedName>
        <fullName evidence="8">Uncharacterized protein</fullName>
    </submittedName>
</protein>
<dbReference type="Proteomes" id="UP000617734">
    <property type="component" value="Unassembled WGS sequence"/>
</dbReference>
<keyword evidence="1" id="KW-0596">Phosphopantetheine</keyword>
<evidence type="ECO:0000256" key="5">
    <source>
        <dbReference type="SAM" id="MobiDB-lite"/>
    </source>
</evidence>
<dbReference type="Pfam" id="PF21089">
    <property type="entry name" value="PKS_DH_N"/>
    <property type="match status" value="1"/>
</dbReference>
<evidence type="ECO:0000256" key="1">
    <source>
        <dbReference type="ARBA" id="ARBA00022450"/>
    </source>
</evidence>
<dbReference type="InterPro" id="IPR020841">
    <property type="entry name" value="PKS_Beta-ketoAc_synthase_dom"/>
</dbReference>
<dbReference type="SMART" id="SM00826">
    <property type="entry name" value="PKS_DH"/>
    <property type="match status" value="1"/>
</dbReference>
<dbReference type="Pfam" id="PF00109">
    <property type="entry name" value="ketoacyl-synt"/>
    <property type="match status" value="3"/>
</dbReference>
<feature type="active site" description="Proton donor; for dehydratase activity" evidence="3">
    <location>
        <position position="1746"/>
    </location>
</feature>
<feature type="domain" description="Ketosynthase family 3 (KS3)" evidence="6">
    <location>
        <begin position="193"/>
        <end position="627"/>
    </location>
</feature>
<reference evidence="8" key="2">
    <citation type="submission" date="2020-09" db="EMBL/GenBank/DDBJ databases">
        <authorList>
            <person name="Sun Q."/>
            <person name="Ohkuma M."/>
        </authorList>
    </citation>
    <scope>NUCLEOTIDE SEQUENCE</scope>
    <source>
        <strain evidence="8">JCM 4646</strain>
    </source>
</reference>
<feature type="region of interest" description="Disordered" evidence="5">
    <location>
        <begin position="1830"/>
        <end position="1851"/>
    </location>
</feature>
<dbReference type="PANTHER" id="PTHR43775:SF37">
    <property type="entry name" value="SI:DKEY-61P9.11"/>
    <property type="match status" value="1"/>
</dbReference>
<feature type="region of interest" description="Disordered" evidence="5">
    <location>
        <begin position="622"/>
        <end position="656"/>
    </location>
</feature>
<name>A0A919FGM7_9ACTN</name>
<evidence type="ECO:0000256" key="3">
    <source>
        <dbReference type="PROSITE-ProRule" id="PRU01363"/>
    </source>
</evidence>
<dbReference type="Pfam" id="PF02801">
    <property type="entry name" value="Ketoacyl-synt_C"/>
    <property type="match status" value="1"/>
</dbReference>
<dbReference type="InterPro" id="IPR049900">
    <property type="entry name" value="PKS_mFAS_DH"/>
</dbReference>
<dbReference type="RefSeq" id="WP_190210167.1">
    <property type="nucleotide sequence ID" value="NZ_BNBO01000006.1"/>
</dbReference>
<dbReference type="InterPro" id="IPR036291">
    <property type="entry name" value="NAD(P)-bd_dom_sf"/>
</dbReference>
<dbReference type="InterPro" id="IPR050091">
    <property type="entry name" value="PKS_NRPS_Biosynth_Enz"/>
</dbReference>
<gene>
    <name evidence="8" type="ORF">GCM10018781_16890</name>
</gene>
<sequence>MSPDLSTHVIVVTGSRRPEDEAVVRRLTAAGALVVHAGDDQPVRELFAGVVERYGRVDALVNVTDAPSPAGRTEALGAAALPALAAAPGGVIVDVVVHRPGAHRPPAGAADAGGTPWAGAAALGVPVVRLSSDGAPVDGVAELVGLLAAAGPPALHGLTLDVTAGSAAAGPAVPVAAVAAPAGGDAPEAVVDEDAIVVVGMGLAVPGASSPEAFWELLRGGEAVFGEPGDRLDLDTVWSADPAAEDRTYARVSGFMHGFDPHPRLKAELAAGTFDAEEYTALWLRHSLLQATDGVTVRPGDRRLFAVGLTPDGSHHLEQSLVTAGVRELLTRAGAPVPAALDALYPLGSAAPESVLPYRIARTAVADLPESTEIVVVDTACSSSLYTIDLGVRALRAGEADVALCGGAFALSAQNVVLFSKLRGLSRSGRVRALDQAADGVLFSDGAAVLTLKTHARAVADGDTVLGFVAGFGASSDGRGKAIYAPNPAGQRVALERAWSSAGAVPADVDWIVAHATGTPTGDRTEMTALSELAGEGGSWTMTSNKSLVGHSGWAAGAVSAVHALLGLRHRTIPAQQQFDALPAGIADAIGIPVEDVAWEPSPDRRRLVGVSAMGFGGTNGHLLLADRPAGPQPTGLPDPAARPSGPGRPAASVPEPDPVVVVAQGLHLPGAPDEEQVARWLAGGEPQWPATFGDAYPTPTPVEARLAPAALAAVDRSQLMAMRCADLLAGDWAKDGELAARTGVLVGHTGPTGSAVGYNLRCYLNDLTEKLTGPAGLPPELLADPIRAMVRPTNEDSYPGLMPNIIAARVAQRLDLHGPNMTLDAGRDSVNSALATAVRYLRDGEVDLALVIGVNAGAPFLGGADDRPPAEGAVGFLLTRQSVARAHDLPVLGRIAIAAAGTAASTVATAAVSTAATAAVSTTGTTADATGPAPDTRGYRGADGAVALLRALHSGGEQVLLRPVEDGHTPALLVFPGRGAGAAAGEAGPAGVTATSGDGTGLESVLSRHALTLRPVEGVPVRAALAALPAGALILTDDPPGLAALAARSGTAIPPDCLIVAPGSAPRDPDARIAVRYLDDPAGLAGLLGPDGRRFDQVRVLVGSRRADGPGQLVPQPVLDLNDLAFVAAQACAERLDAGGCYAVLMLDAYDDTVPLPYVGVFGGLLRSLAQELTGGQVYGLATACTDLATGLAELAEESAMRRFVPLVHRPAGQRLELMLLPVPAAPADAGPRLPEDPVVVATGGARGLTAHLVGEVVAGCRPRAVWLLGTSAAGQDEPDDVAPLPRAEALRVLMARYPGEKPVSLSRRYDRALQRAERDATLRSLEEQCGPGRVHYRQCDVLDEGAVRKVMDEILAAEGRVDVLLHGAGLARSAVLARKKLADFRTVRDVKVRGYANLRAALTGHPTALWCSVSSVSAFTGLRGEHDYGAGNEFLLLAAAHARAVEGRDEVALVSGLWVESGMASADTPSGAFLASQGEIGQLTDRQGREFFRRELAGRGSHGLATTWIGDADWSTLQRLAPDFRAACLETAGAAPEPLLTVPPRRGPQAFLTAPPEQRGEESVWRIELGLDEHPYLLDHLVDGRPTVPGTFILEMAAEAAAGLAPGLLPVRITDVVLSQFIRAARHRWPRQLEVAAVRTGDRVRVRITSPAAGPVPEREHTRMVVHLASALPPAPRYAVGAATGPAAPDTYRLPGTTVELGGVFEALREPRLAADGGSALLRLAVPAGAGPFDRFVLPSVALDCLLRTSVLDGRRAHEVDVMVPTRLASVEFFTAANDIELAAAGEAVTLRHWHDTSSGEGRCAALTHDGRALIRVRGITGATKGTYDTRTGAWRPAGPTPVRTGSGH</sequence>
<keyword evidence="9" id="KW-1185">Reference proteome</keyword>
<dbReference type="InterPro" id="IPR042104">
    <property type="entry name" value="PKS_dehydratase_sf"/>
</dbReference>
<evidence type="ECO:0000256" key="2">
    <source>
        <dbReference type="ARBA" id="ARBA00022553"/>
    </source>
</evidence>
<dbReference type="GO" id="GO:0004312">
    <property type="term" value="F:fatty acid synthase activity"/>
    <property type="evidence" value="ECO:0007669"/>
    <property type="project" value="TreeGrafter"/>
</dbReference>
<accession>A0A919FGM7</accession>
<dbReference type="Pfam" id="PF08659">
    <property type="entry name" value="KR"/>
    <property type="match status" value="1"/>
</dbReference>
<dbReference type="CDD" id="cd00833">
    <property type="entry name" value="PKS"/>
    <property type="match status" value="1"/>
</dbReference>
<dbReference type="InterPro" id="IPR049552">
    <property type="entry name" value="PKS_DH_N"/>
</dbReference>
<keyword evidence="4" id="KW-0808">Transferase</keyword>
<keyword evidence="2" id="KW-0597">Phosphoprotein</keyword>
<dbReference type="SUPFAM" id="SSF51735">
    <property type="entry name" value="NAD(P)-binding Rossmann-fold domains"/>
    <property type="match status" value="1"/>
</dbReference>
<feature type="active site" description="Proton acceptor; for dehydratase activity" evidence="3">
    <location>
        <position position="1582"/>
    </location>
</feature>
<evidence type="ECO:0000259" key="7">
    <source>
        <dbReference type="PROSITE" id="PS52019"/>
    </source>
</evidence>
<proteinExistence type="inferred from homology"/>
<dbReference type="EMBL" id="BNBO01000006">
    <property type="protein sequence ID" value="GHH65066.1"/>
    <property type="molecule type" value="Genomic_DNA"/>
</dbReference>
<evidence type="ECO:0000256" key="4">
    <source>
        <dbReference type="RuleBase" id="RU003694"/>
    </source>
</evidence>
<dbReference type="PANTHER" id="PTHR43775">
    <property type="entry name" value="FATTY ACID SYNTHASE"/>
    <property type="match status" value="1"/>
</dbReference>
<dbReference type="InterPro" id="IPR016039">
    <property type="entry name" value="Thiolase-like"/>
</dbReference>
<evidence type="ECO:0000259" key="6">
    <source>
        <dbReference type="PROSITE" id="PS52004"/>
    </source>
</evidence>
<dbReference type="InterPro" id="IPR013968">
    <property type="entry name" value="PKS_KR"/>
</dbReference>
<reference evidence="8" key="1">
    <citation type="journal article" date="2014" name="Int. J. Syst. Evol. Microbiol.">
        <title>Complete genome sequence of Corynebacterium casei LMG S-19264T (=DSM 44701T), isolated from a smear-ripened cheese.</title>
        <authorList>
            <consortium name="US DOE Joint Genome Institute (JGI-PGF)"/>
            <person name="Walter F."/>
            <person name="Albersmeier A."/>
            <person name="Kalinowski J."/>
            <person name="Ruckert C."/>
        </authorList>
    </citation>
    <scope>NUCLEOTIDE SEQUENCE</scope>
    <source>
        <strain evidence="8">JCM 4646</strain>
    </source>
</reference>
<dbReference type="InterPro" id="IPR014030">
    <property type="entry name" value="Ketoacyl_synth_N"/>
</dbReference>
<comment type="caution">
    <text evidence="8">The sequence shown here is derived from an EMBL/GenBank/DDBJ whole genome shotgun (WGS) entry which is preliminary data.</text>
</comment>
<dbReference type="InterPro" id="IPR014031">
    <property type="entry name" value="Ketoacyl_synth_C"/>
</dbReference>
<dbReference type="Gene3D" id="3.40.47.10">
    <property type="match status" value="2"/>
</dbReference>
<organism evidence="8 9">
    <name type="scientific">Kitasatospora indigofera</name>
    <dbReference type="NCBI Taxonomy" id="67307"/>
    <lineage>
        <taxon>Bacteria</taxon>
        <taxon>Bacillati</taxon>
        <taxon>Actinomycetota</taxon>
        <taxon>Actinomycetes</taxon>
        <taxon>Kitasatosporales</taxon>
        <taxon>Streptomycetaceae</taxon>
        <taxon>Kitasatospora</taxon>
    </lineage>
</organism>
<dbReference type="InterPro" id="IPR057326">
    <property type="entry name" value="KR_dom"/>
</dbReference>
<evidence type="ECO:0000313" key="8">
    <source>
        <dbReference type="EMBL" id="GHH65066.1"/>
    </source>
</evidence>
<dbReference type="Gene3D" id="3.10.129.110">
    <property type="entry name" value="Polyketide synthase dehydratase"/>
    <property type="match status" value="1"/>
</dbReference>
<feature type="region of interest" description="N-terminal hotdog fold" evidence="3">
    <location>
        <begin position="1545"/>
        <end position="1675"/>
    </location>
</feature>
<feature type="region of interest" description="C-terminal hotdog fold" evidence="3">
    <location>
        <begin position="1685"/>
        <end position="1833"/>
    </location>
</feature>
<dbReference type="GeneID" id="95352181"/>
<dbReference type="SMART" id="SM00825">
    <property type="entry name" value="PKS_KS"/>
    <property type="match status" value="1"/>
</dbReference>